<feature type="region of interest" description="Disordered" evidence="1">
    <location>
        <begin position="580"/>
        <end position="708"/>
    </location>
</feature>
<feature type="compositionally biased region" description="Low complexity" evidence="1">
    <location>
        <begin position="471"/>
        <end position="484"/>
    </location>
</feature>
<proteinExistence type="predicted"/>
<gene>
    <name evidence="2" type="ORF">FA09DRAFT_332743</name>
</gene>
<keyword evidence="3" id="KW-1185">Reference proteome</keyword>
<feature type="region of interest" description="Disordered" evidence="1">
    <location>
        <begin position="304"/>
        <end position="334"/>
    </location>
</feature>
<protein>
    <submittedName>
        <fullName evidence="2">Uncharacterized protein</fullName>
    </submittedName>
</protein>
<reference evidence="2 3" key="1">
    <citation type="journal article" date="2018" name="Mol. Biol. Evol.">
        <title>Broad Genomic Sampling Reveals a Smut Pathogenic Ancestry of the Fungal Clade Ustilaginomycotina.</title>
        <authorList>
            <person name="Kijpornyongpan T."/>
            <person name="Mondo S.J."/>
            <person name="Barry K."/>
            <person name="Sandor L."/>
            <person name="Lee J."/>
            <person name="Lipzen A."/>
            <person name="Pangilinan J."/>
            <person name="LaButti K."/>
            <person name="Hainaut M."/>
            <person name="Henrissat B."/>
            <person name="Grigoriev I.V."/>
            <person name="Spatafora J.W."/>
            <person name="Aime M.C."/>
        </authorList>
    </citation>
    <scope>NUCLEOTIDE SEQUENCE [LARGE SCALE GENOMIC DNA]</scope>
    <source>
        <strain evidence="2 3">MCA 4186</strain>
    </source>
</reference>
<accession>A0A316Z0R0</accession>
<organism evidence="2 3">
    <name type="scientific">Tilletiopsis washingtonensis</name>
    <dbReference type="NCBI Taxonomy" id="58919"/>
    <lineage>
        <taxon>Eukaryota</taxon>
        <taxon>Fungi</taxon>
        <taxon>Dikarya</taxon>
        <taxon>Basidiomycota</taxon>
        <taxon>Ustilaginomycotina</taxon>
        <taxon>Exobasidiomycetes</taxon>
        <taxon>Entylomatales</taxon>
        <taxon>Entylomatales incertae sedis</taxon>
        <taxon>Tilletiopsis</taxon>
    </lineage>
</organism>
<feature type="compositionally biased region" description="Polar residues" evidence="1">
    <location>
        <begin position="580"/>
        <end position="608"/>
    </location>
</feature>
<feature type="compositionally biased region" description="Polar residues" evidence="1">
    <location>
        <begin position="512"/>
        <end position="525"/>
    </location>
</feature>
<dbReference type="AlphaFoldDB" id="A0A316Z0R0"/>
<feature type="compositionally biased region" description="Low complexity" evidence="1">
    <location>
        <begin position="356"/>
        <end position="385"/>
    </location>
</feature>
<feature type="region of interest" description="Disordered" evidence="1">
    <location>
        <begin position="84"/>
        <end position="165"/>
    </location>
</feature>
<evidence type="ECO:0000313" key="3">
    <source>
        <dbReference type="Proteomes" id="UP000245946"/>
    </source>
</evidence>
<feature type="region of interest" description="Disordered" evidence="1">
    <location>
        <begin position="511"/>
        <end position="541"/>
    </location>
</feature>
<dbReference type="EMBL" id="KZ819310">
    <property type="protein sequence ID" value="PWN94614.1"/>
    <property type="molecule type" value="Genomic_DNA"/>
</dbReference>
<feature type="region of interest" description="Disordered" evidence="1">
    <location>
        <begin position="356"/>
        <end position="393"/>
    </location>
</feature>
<name>A0A316Z0R0_9BASI</name>
<dbReference type="GeneID" id="37271129"/>
<feature type="compositionally biased region" description="Low complexity" evidence="1">
    <location>
        <begin position="619"/>
        <end position="644"/>
    </location>
</feature>
<evidence type="ECO:0000313" key="2">
    <source>
        <dbReference type="EMBL" id="PWN94614.1"/>
    </source>
</evidence>
<sequence length="727" mass="72988">MSAPYSVTAAGAADAAALLDGAADPYATLRSSRLARPKYRWSTWTADTTLLSVEDEDTGACHVAGKEALAAKEAHVAQLWDSEAATQPTPASLHCRRSANASSGETEVDGPFDSSSSTSASRSSAGLSDTEGSSAAPAASRRAASNGAPDASSSSPCGSPTSDGAFPDHLLDAALESTSLALEQATALLQSTISARAGFARMRAAEAALDESLDVREVRLRQQIIASDEARGWVARACADLAALGVEPRRAVAPRASSWRMPSTGSAVAPVASTGQSAGAGWLDHKDEDATVGKSAAKRLERVLSTATVPTTRPAEAGDGAVVPAAPSHSRQASGARDALALLAGASAAARSAGGAAMDRSSSSSSSSGSVSPAASAACSPARPSAARKPRSSLRLPLSGLGLGASVSGPTVQTSSAYLSAAEAGPLSAASTSSEMSFASAQSHSMAQDRLGFPFTSHTSAATSSEHEAGPSSATRPRPSSRASIASLQSLASIDEAHAGYFAAAALPRTCSDATGSGSRNSSTRLVGERGGYRSVSASSSTTLYAPPARALSALNDRAGLPSRDHAEQSTASLLLTPPSQSLDAFASPTPSLDGSHSGRAQLSSVRSPSLARPRRPGHSASSSFSDAHGSGRFRSSSADGASSSEEEGAVRRRRKRESSHRDRGALAALRRLNSVPGEEGDTSTASAASAAAQTPVPAAAGNGWGGTLASWLGASSRAGAGDEDVV</sequence>
<dbReference type="STRING" id="58919.A0A316Z0R0"/>
<feature type="region of interest" description="Disordered" evidence="1">
    <location>
        <begin position="455"/>
        <end position="484"/>
    </location>
</feature>
<evidence type="ECO:0000256" key="1">
    <source>
        <dbReference type="SAM" id="MobiDB-lite"/>
    </source>
</evidence>
<dbReference type="OrthoDB" id="2555666at2759"/>
<dbReference type="Proteomes" id="UP000245946">
    <property type="component" value="Unassembled WGS sequence"/>
</dbReference>
<feature type="compositionally biased region" description="Low complexity" evidence="1">
    <location>
        <begin position="114"/>
        <end position="164"/>
    </location>
</feature>
<dbReference type="RefSeq" id="XP_025594893.1">
    <property type="nucleotide sequence ID" value="XM_025743585.1"/>
</dbReference>
<feature type="compositionally biased region" description="Low complexity" evidence="1">
    <location>
        <begin position="683"/>
        <end position="701"/>
    </location>
</feature>